<evidence type="ECO:0000313" key="1">
    <source>
        <dbReference type="EMBL" id="GAA1603746.1"/>
    </source>
</evidence>
<keyword evidence="2" id="KW-1185">Reference proteome</keyword>
<evidence type="ECO:0000313" key="2">
    <source>
        <dbReference type="Proteomes" id="UP001500393"/>
    </source>
</evidence>
<proteinExistence type="predicted"/>
<dbReference type="Proteomes" id="UP001500393">
    <property type="component" value="Unassembled WGS sequence"/>
</dbReference>
<dbReference type="EMBL" id="BAAAOS010000053">
    <property type="protein sequence ID" value="GAA1603746.1"/>
    <property type="molecule type" value="Genomic_DNA"/>
</dbReference>
<comment type="caution">
    <text evidence="1">The sequence shown here is derived from an EMBL/GenBank/DDBJ whole genome shotgun (WGS) entry which is preliminary data.</text>
</comment>
<dbReference type="RefSeq" id="WP_344220777.1">
    <property type="nucleotide sequence ID" value="NZ_BAAAOS010000053.1"/>
</dbReference>
<reference evidence="2" key="1">
    <citation type="journal article" date="2019" name="Int. J. Syst. Evol. Microbiol.">
        <title>The Global Catalogue of Microorganisms (GCM) 10K type strain sequencing project: providing services to taxonomists for standard genome sequencing and annotation.</title>
        <authorList>
            <consortium name="The Broad Institute Genomics Platform"/>
            <consortium name="The Broad Institute Genome Sequencing Center for Infectious Disease"/>
            <person name="Wu L."/>
            <person name="Ma J."/>
        </authorList>
    </citation>
    <scope>NUCLEOTIDE SEQUENCE [LARGE SCALE GENOMIC DNA]</scope>
    <source>
        <strain evidence="2">JCM 14969</strain>
    </source>
</reference>
<organism evidence="1 2">
    <name type="scientific">Kribbella sancticallisti</name>
    <dbReference type="NCBI Taxonomy" id="460087"/>
    <lineage>
        <taxon>Bacteria</taxon>
        <taxon>Bacillati</taxon>
        <taxon>Actinomycetota</taxon>
        <taxon>Actinomycetes</taxon>
        <taxon>Propionibacteriales</taxon>
        <taxon>Kribbellaceae</taxon>
        <taxon>Kribbella</taxon>
    </lineage>
</organism>
<name>A0ABP4QBA4_9ACTN</name>
<sequence length="109" mass="11885">MGDAFPKPFAVAYVGAHTLAIDSELPWLKREIAAFATARGFILLMTYVEESQTMPDAFGELVQNVWRDGVKTVIVPSLAHLAALGNPVVMKAHLEHHIGGKVLFIDPAF</sequence>
<accession>A0ABP4QBA4</accession>
<protein>
    <submittedName>
        <fullName evidence="1">Uncharacterized protein</fullName>
    </submittedName>
</protein>
<gene>
    <name evidence="1" type="ORF">GCM10009789_67200</name>
</gene>